<protein>
    <submittedName>
        <fullName evidence="4">DNA polymerase</fullName>
    </submittedName>
</protein>
<dbReference type="Pfam" id="PF21102">
    <property type="entry name" value="DprA_N"/>
    <property type="match status" value="1"/>
</dbReference>
<evidence type="ECO:0000259" key="3">
    <source>
        <dbReference type="Pfam" id="PF17782"/>
    </source>
</evidence>
<dbReference type="EMBL" id="AP025516">
    <property type="protein sequence ID" value="BDD85742.1"/>
    <property type="molecule type" value="Genomic_DNA"/>
</dbReference>
<name>A0ABM7W4B3_9BACT</name>
<gene>
    <name evidence="4" type="primary">dprA</name>
    <name evidence="4" type="ORF">DPPLL_01070</name>
</gene>
<dbReference type="InterPro" id="IPR057666">
    <property type="entry name" value="DrpA_SLOG"/>
</dbReference>
<dbReference type="PANTHER" id="PTHR43022">
    <property type="entry name" value="PROTEIN SMF"/>
    <property type="match status" value="1"/>
</dbReference>
<dbReference type="NCBIfam" id="TIGR00732">
    <property type="entry name" value="dprA"/>
    <property type="match status" value="1"/>
</dbReference>
<evidence type="ECO:0000313" key="4">
    <source>
        <dbReference type="EMBL" id="BDD85742.1"/>
    </source>
</evidence>
<dbReference type="Pfam" id="PF02481">
    <property type="entry name" value="DNA_processg_A"/>
    <property type="match status" value="1"/>
</dbReference>
<dbReference type="PANTHER" id="PTHR43022:SF1">
    <property type="entry name" value="PROTEIN SMF"/>
    <property type="match status" value="1"/>
</dbReference>
<evidence type="ECO:0000256" key="1">
    <source>
        <dbReference type="ARBA" id="ARBA00006525"/>
    </source>
</evidence>
<dbReference type="InterPro" id="IPR003488">
    <property type="entry name" value="DprA"/>
</dbReference>
<feature type="domain" description="Smf/DprA SLOG" evidence="2">
    <location>
        <begin position="80"/>
        <end position="287"/>
    </location>
</feature>
<dbReference type="Gene3D" id="3.40.50.450">
    <property type="match status" value="1"/>
</dbReference>
<evidence type="ECO:0000259" key="2">
    <source>
        <dbReference type="Pfam" id="PF02481"/>
    </source>
</evidence>
<accession>A0ABM7W4B3</accession>
<dbReference type="InterPro" id="IPR041614">
    <property type="entry name" value="DprA_WH"/>
</dbReference>
<dbReference type="SUPFAM" id="SSF102405">
    <property type="entry name" value="MCP/YpsA-like"/>
    <property type="match status" value="1"/>
</dbReference>
<dbReference type="Proteomes" id="UP000830055">
    <property type="component" value="Chromosome"/>
</dbReference>
<dbReference type="Pfam" id="PF17782">
    <property type="entry name" value="WHD_DprA"/>
    <property type="match status" value="1"/>
</dbReference>
<sequence>MEETGDWLRLSLVPGLGPAGFWLLFNRFGSPKAALAATSDQWRQVTGLRAAQVQALGQADALSTAAERELQRLAQSGDRIVLYCQDEYPDLLRHITHPPPLLYVRGSLDLLKIPSVAVVGSRAATSYGRRTAYRLAKELAARGVVVLSGLAQGIDAQAHAGCLDINGDTIAVLGCGLDVVYPRINAPLYRRIAAAGLLISEYPSATKPDAFRFPARNRIIAGLSRGVVVVEAARRSGSLITVQHALEAGREVFAVPGQIDSAKSAGCHWLLQQGAQVVTGVEDILDGLGLSSVIDPVGPGQPAHSTPPDPAAAELLDLVEPYPLSREELLERSGLSPARFAELLVLLELDGCIEVLPGDRLCRITGAGREPA</sequence>
<reference evidence="4 5" key="1">
    <citation type="submission" date="2022-01" db="EMBL/GenBank/DDBJ databases">
        <title>Desulfofustis limnae sp. nov., a novel mesophilic sulfate-reducing bacterium isolated from marsh soil.</title>
        <authorList>
            <person name="Watanabe M."/>
            <person name="Takahashi A."/>
            <person name="Kojima H."/>
            <person name="Fukui M."/>
        </authorList>
    </citation>
    <scope>NUCLEOTIDE SEQUENCE [LARGE SCALE GENOMIC DNA]</scope>
    <source>
        <strain evidence="4 5">PPLL</strain>
    </source>
</reference>
<evidence type="ECO:0000313" key="5">
    <source>
        <dbReference type="Proteomes" id="UP000830055"/>
    </source>
</evidence>
<feature type="domain" description="DprA winged helix" evidence="3">
    <location>
        <begin position="302"/>
        <end position="358"/>
    </location>
</feature>
<comment type="similarity">
    <text evidence="1">Belongs to the DprA/Smf family.</text>
</comment>
<dbReference type="RefSeq" id="WP_284152876.1">
    <property type="nucleotide sequence ID" value="NZ_AP025516.1"/>
</dbReference>
<dbReference type="Gene3D" id="1.10.10.10">
    <property type="entry name" value="Winged helix-like DNA-binding domain superfamily/Winged helix DNA-binding domain"/>
    <property type="match status" value="1"/>
</dbReference>
<keyword evidence="5" id="KW-1185">Reference proteome</keyword>
<organism evidence="4 5">
    <name type="scientific">Desulfofustis limnaeus</name>
    <dbReference type="NCBI Taxonomy" id="2740163"/>
    <lineage>
        <taxon>Bacteria</taxon>
        <taxon>Pseudomonadati</taxon>
        <taxon>Thermodesulfobacteriota</taxon>
        <taxon>Desulfobulbia</taxon>
        <taxon>Desulfobulbales</taxon>
        <taxon>Desulfocapsaceae</taxon>
        <taxon>Desulfofustis</taxon>
    </lineage>
</organism>
<dbReference type="InterPro" id="IPR036388">
    <property type="entry name" value="WH-like_DNA-bd_sf"/>
</dbReference>
<proteinExistence type="inferred from homology"/>